<keyword evidence="5 11" id="KW-0418">Kinase</keyword>
<evidence type="ECO:0000313" key="13">
    <source>
        <dbReference type="EMBL" id="CAH0109430.1"/>
    </source>
</evidence>
<feature type="binding site" evidence="11">
    <location>
        <position position="166"/>
    </location>
    <ligand>
        <name>a ribonucleoside 5'-phosphate</name>
        <dbReference type="ChEBI" id="CHEBI:58043"/>
    </ligand>
</feature>
<comment type="similarity">
    <text evidence="11">Belongs to the adenylate kinase family. UMP-CMP kinase subfamily.</text>
</comment>
<keyword evidence="4 11" id="KW-0547">Nucleotide-binding</keyword>
<keyword evidence="3" id="KW-0677">Repeat</keyword>
<feature type="repeat" description="ANK" evidence="12">
    <location>
        <begin position="431"/>
        <end position="463"/>
    </location>
</feature>
<dbReference type="PROSITE" id="PS50088">
    <property type="entry name" value="ANK_REPEAT"/>
    <property type="match status" value="6"/>
</dbReference>
<feature type="region of interest" description="NMPbind" evidence="11">
    <location>
        <begin position="63"/>
        <end position="93"/>
    </location>
</feature>
<comment type="subcellular location">
    <subcellularLocation>
        <location evidence="11">Cytoplasm</location>
    </subcellularLocation>
    <subcellularLocation>
        <location evidence="11">Nucleus</location>
    </subcellularLocation>
</comment>
<evidence type="ECO:0000256" key="2">
    <source>
        <dbReference type="ARBA" id="ARBA00022679"/>
    </source>
</evidence>
<feature type="binding site" evidence="11">
    <location>
        <position position="125"/>
    </location>
    <ligand>
        <name>CMP</name>
        <dbReference type="ChEBI" id="CHEBI:60377"/>
    </ligand>
</feature>
<name>A0A8J2RZ87_9CRUS</name>
<dbReference type="InterPro" id="IPR002110">
    <property type="entry name" value="Ankyrin_rpt"/>
</dbReference>
<feature type="binding site" evidence="11">
    <location>
        <begin position="43"/>
        <end position="48"/>
    </location>
    <ligand>
        <name>ATP</name>
        <dbReference type="ChEBI" id="CHEBI:30616"/>
    </ligand>
</feature>
<dbReference type="Pfam" id="PF00406">
    <property type="entry name" value="ADK"/>
    <property type="match status" value="1"/>
</dbReference>
<dbReference type="EC" id="2.7.4.14" evidence="11"/>
<dbReference type="InterPro" id="IPR036770">
    <property type="entry name" value="Ankyrin_rpt-contain_sf"/>
</dbReference>
<dbReference type="Pfam" id="PF00023">
    <property type="entry name" value="Ank"/>
    <property type="match status" value="2"/>
</dbReference>
<dbReference type="Pfam" id="PF12796">
    <property type="entry name" value="Ank_2"/>
    <property type="match status" value="2"/>
</dbReference>
<dbReference type="HAMAP" id="MF_03172">
    <property type="entry name" value="Adenylate_kinase_UMP_CMP_kin"/>
    <property type="match status" value="1"/>
</dbReference>
<feature type="repeat" description="ANK" evidence="12">
    <location>
        <begin position="496"/>
        <end position="528"/>
    </location>
</feature>
<dbReference type="OrthoDB" id="6358664at2759"/>
<dbReference type="CDD" id="cd01428">
    <property type="entry name" value="ADK"/>
    <property type="match status" value="1"/>
</dbReference>
<dbReference type="GO" id="GO:0005634">
    <property type="term" value="C:nucleus"/>
    <property type="evidence" value="ECO:0007669"/>
    <property type="project" value="UniProtKB-SubCell"/>
</dbReference>
<dbReference type="SMART" id="SM00248">
    <property type="entry name" value="ANK"/>
    <property type="match status" value="8"/>
</dbReference>
<accession>A0A8J2RZ87</accession>
<dbReference type="PANTHER" id="PTHR24198">
    <property type="entry name" value="ANKYRIN REPEAT AND PROTEIN KINASE DOMAIN-CONTAINING PROTEIN"/>
    <property type="match status" value="1"/>
</dbReference>
<feature type="binding site" evidence="11">
    <location>
        <begin position="91"/>
        <end position="93"/>
    </location>
    <ligand>
        <name>a ribonucleoside 5'-phosphate</name>
        <dbReference type="ChEBI" id="CHEBI:58043"/>
    </ligand>
</feature>
<dbReference type="HAMAP" id="MF_00235">
    <property type="entry name" value="Adenylate_kinase_Adk"/>
    <property type="match status" value="1"/>
</dbReference>
<reference evidence="13" key="1">
    <citation type="submission" date="2021-11" db="EMBL/GenBank/DDBJ databases">
        <authorList>
            <person name="Schell T."/>
        </authorList>
    </citation>
    <scope>NUCLEOTIDE SEQUENCE</scope>
    <source>
        <strain evidence="13">M5</strain>
    </source>
</reference>
<dbReference type="GO" id="GO:0006221">
    <property type="term" value="P:pyrimidine nucleotide biosynthetic process"/>
    <property type="evidence" value="ECO:0007669"/>
    <property type="project" value="UniProtKB-UniRule"/>
</dbReference>
<comment type="catalytic activity">
    <reaction evidence="11">
        <text>CMP + ATP = CDP + ADP</text>
        <dbReference type="Rhea" id="RHEA:11600"/>
        <dbReference type="ChEBI" id="CHEBI:30616"/>
        <dbReference type="ChEBI" id="CHEBI:58069"/>
        <dbReference type="ChEBI" id="CHEBI:60377"/>
        <dbReference type="ChEBI" id="CHEBI:456216"/>
        <dbReference type="EC" id="2.7.4.14"/>
    </reaction>
</comment>
<evidence type="ECO:0000256" key="1">
    <source>
        <dbReference type="ARBA" id="ARBA00022490"/>
    </source>
</evidence>
<dbReference type="SUPFAM" id="SSF52540">
    <property type="entry name" value="P-loop containing nucleoside triphosphate hydrolases"/>
    <property type="match status" value="1"/>
</dbReference>
<evidence type="ECO:0000256" key="3">
    <source>
        <dbReference type="ARBA" id="ARBA00022737"/>
    </source>
</evidence>
<feature type="repeat" description="ANK" evidence="12">
    <location>
        <begin position="385"/>
        <end position="417"/>
    </location>
</feature>
<dbReference type="Proteomes" id="UP000789390">
    <property type="component" value="Unassembled WGS sequence"/>
</dbReference>
<sequence>MFGLLTRRITCVTSSLGLRNINYIKSIMSDELPNVVFVLGGPGAGKGTQCAKIVEKFQYVHLSAGDLLREERNTEGSAFGELIENHIRNGTIVPVEITCSLLATAMKKSSQNKFLIDGFPRNKDNLDGWQKEMGSKTNVQFVLFFNCSQETCMERCLQRGAAGSGRSDDNEESLKKRFQTYVKDTMAIIEHYDALGLVRKIDASQSPDQVFEDVKKAFEYFKVRSEANRTRRWCGSRSLSFFNMSYKKESLSDVRLHAAARQGNVLAMRHLLDSGKVHIDSHDKDGTTPLMMASAAGHIECCRELISQGADPTLRRKETGASSLFLAAQGGFNDIVSLLLQSGAPVDARCKDGGTALMVASQQGYTDVCLELINSGADVHLQMKDGATSLFLASQNGHAKIVSLILSTVASANENNSSLSVEEMINVRRLDGATPLWMAAQMGFDYVVRLLLRAGANPNIIRNDGVSPLLKASQKGHVDAVGELLQSNPHLGLSQNGDSPLYAAVLRRNVPIIRILLRAGADAHLTTTRSLLSPKALAEKLRFWEIIQLFNTTESYEGSSSTSPV</sequence>
<dbReference type="SUPFAM" id="SSF48403">
    <property type="entry name" value="Ankyrin repeat"/>
    <property type="match status" value="1"/>
</dbReference>
<keyword evidence="2 11" id="KW-0808">Transferase</keyword>
<feature type="binding site" evidence="11">
    <location>
        <position position="205"/>
    </location>
    <ligand>
        <name>ATP</name>
        <dbReference type="ChEBI" id="CHEBI:30616"/>
    </ligand>
</feature>
<evidence type="ECO:0000256" key="11">
    <source>
        <dbReference type="HAMAP-Rule" id="MF_03172"/>
    </source>
</evidence>
<evidence type="ECO:0000256" key="5">
    <source>
        <dbReference type="ARBA" id="ARBA00022777"/>
    </source>
</evidence>
<feature type="binding site" evidence="11">
    <location>
        <begin position="118"/>
        <end position="121"/>
    </location>
    <ligand>
        <name>a ribonucleoside 5'-phosphate</name>
        <dbReference type="ChEBI" id="CHEBI:58043"/>
    </ligand>
</feature>
<keyword evidence="14" id="KW-1185">Reference proteome</keyword>
<evidence type="ECO:0000313" key="14">
    <source>
        <dbReference type="Proteomes" id="UP000789390"/>
    </source>
</evidence>
<keyword evidence="8 12" id="KW-0040">ANK repeat</keyword>
<feature type="binding site" evidence="11">
    <location>
        <position position="69"/>
    </location>
    <ligand>
        <name>a ribonucleoside 5'-phosphate</name>
        <dbReference type="ChEBI" id="CHEBI:58043"/>
    </ligand>
</feature>
<dbReference type="Gene3D" id="3.40.50.300">
    <property type="entry name" value="P-loop containing nucleotide triphosphate hydrolases"/>
    <property type="match status" value="1"/>
</dbReference>
<comment type="catalytic activity">
    <reaction evidence="10 11">
        <text>UMP + ATP = UDP + ADP</text>
        <dbReference type="Rhea" id="RHEA:24400"/>
        <dbReference type="ChEBI" id="CHEBI:30616"/>
        <dbReference type="ChEBI" id="CHEBI:57865"/>
        <dbReference type="ChEBI" id="CHEBI:58223"/>
        <dbReference type="ChEBI" id="CHEBI:456216"/>
        <dbReference type="EC" id="2.7.4.14"/>
    </reaction>
</comment>
<dbReference type="EMBL" id="CAKKLH010000292">
    <property type="protein sequence ID" value="CAH0109430.1"/>
    <property type="molecule type" value="Genomic_DNA"/>
</dbReference>
<evidence type="ECO:0000256" key="8">
    <source>
        <dbReference type="ARBA" id="ARBA00023043"/>
    </source>
</evidence>
<dbReference type="InterPro" id="IPR000850">
    <property type="entry name" value="Adenylat/UMP-CMP_kin"/>
</dbReference>
<comment type="domain">
    <text evidence="11">Consists of three domains, a large central CORE domain and two small peripheral domains, NMPbind and LID, which undergo movements during catalysis. The LID domain closes over the site of phosphoryl transfer upon ATP binding. Assembling and dissambling the active center during each catalytic cycle provides an effective means to prevent ATP hydrolysis.</text>
</comment>
<dbReference type="PANTHER" id="PTHR24198:SF165">
    <property type="entry name" value="ANKYRIN REPEAT-CONTAINING PROTEIN-RELATED"/>
    <property type="match status" value="1"/>
</dbReference>
<feature type="repeat" description="ANK" evidence="12">
    <location>
        <begin position="352"/>
        <end position="384"/>
    </location>
</feature>
<evidence type="ECO:0000256" key="4">
    <source>
        <dbReference type="ARBA" id="ARBA00022741"/>
    </source>
</evidence>
<evidence type="ECO:0000256" key="6">
    <source>
        <dbReference type="ARBA" id="ARBA00022840"/>
    </source>
</evidence>
<dbReference type="PRINTS" id="PR01415">
    <property type="entry name" value="ANKYRIN"/>
</dbReference>
<keyword evidence="7 11" id="KW-0665">Pyrimidine biosynthesis</keyword>
<dbReference type="GO" id="GO:0005524">
    <property type="term" value="F:ATP binding"/>
    <property type="evidence" value="ECO:0007669"/>
    <property type="project" value="UniProtKB-KW"/>
</dbReference>
<dbReference type="PRINTS" id="PR00094">
    <property type="entry name" value="ADENYLTKNASE"/>
</dbReference>
<comment type="function">
    <text evidence="11">Catalyzes the phosphorylation of pyrimidine nucleoside monophosphates at the expense of ATP. Plays an important role in de novo pyrimidine nucleotide biosynthesis. Has preference for UMP and CMP as phosphate acceptors.</text>
</comment>
<dbReference type="NCBIfam" id="TIGR01359">
    <property type="entry name" value="UMP_CMP_kin_fam"/>
    <property type="match status" value="1"/>
</dbReference>
<keyword evidence="6 11" id="KW-0067">ATP-binding</keyword>
<proteinExistence type="inferred from homology"/>
<dbReference type="GO" id="GO:0006207">
    <property type="term" value="P:'de novo' pyrimidine nucleobase biosynthetic process"/>
    <property type="evidence" value="ECO:0007669"/>
    <property type="project" value="InterPro"/>
</dbReference>
<dbReference type="AlphaFoldDB" id="A0A8J2RZ87"/>
<keyword evidence="1 11" id="KW-0963">Cytoplasm</keyword>
<dbReference type="InterPro" id="IPR027417">
    <property type="entry name" value="P-loop_NTPase"/>
</dbReference>
<keyword evidence="9 11" id="KW-0539">Nucleus</keyword>
<dbReference type="GO" id="GO:0050145">
    <property type="term" value="F:nucleoside monophosphate kinase activity"/>
    <property type="evidence" value="ECO:0007669"/>
    <property type="project" value="UniProtKB-ARBA"/>
</dbReference>
<protein>
    <recommendedName>
        <fullName evidence="11">UMP-CMP kinase</fullName>
        <ecNumber evidence="11">2.7.4.14</ecNumber>
    </recommendedName>
    <alternativeName>
        <fullName evidence="11">Deoxycytidylate kinase</fullName>
        <shortName evidence="11">CK</shortName>
        <shortName evidence="11">dCMP kinase</shortName>
    </alternativeName>
    <alternativeName>
        <fullName evidence="11">Uridine monophosphate/cytidine monophosphate kinase</fullName>
        <shortName evidence="11">UMP/CMP kinase</shortName>
        <shortName evidence="11">UMP/CMPK</shortName>
    </alternativeName>
</protein>
<evidence type="ECO:0000256" key="7">
    <source>
        <dbReference type="ARBA" id="ARBA00022975"/>
    </source>
</evidence>
<evidence type="ECO:0000256" key="10">
    <source>
        <dbReference type="ARBA" id="ARBA00048116"/>
    </source>
</evidence>
<feature type="binding site" evidence="11">
    <location>
        <position position="159"/>
    </location>
    <ligand>
        <name>ATP</name>
        <dbReference type="ChEBI" id="CHEBI:30616"/>
    </ligand>
</feature>
<dbReference type="InterPro" id="IPR033690">
    <property type="entry name" value="Adenylat_kinase_CS"/>
</dbReference>
<dbReference type="PROSITE" id="PS50297">
    <property type="entry name" value="ANK_REP_REGION"/>
    <property type="match status" value="5"/>
</dbReference>
<feature type="repeat" description="ANK" evidence="12">
    <location>
        <begin position="319"/>
        <end position="351"/>
    </location>
</feature>
<comment type="caution">
    <text evidence="11">Lacks conserved residue(s) required for the propagation of feature annotation.</text>
</comment>
<comment type="subunit">
    <text evidence="11">Monomer.</text>
</comment>
<evidence type="ECO:0000256" key="12">
    <source>
        <dbReference type="PROSITE-ProRule" id="PRU00023"/>
    </source>
</evidence>
<dbReference type="FunFam" id="3.40.50.300:FF:000315">
    <property type="entry name" value="Adenylate kinase 1"/>
    <property type="match status" value="1"/>
</dbReference>
<dbReference type="GO" id="GO:0005737">
    <property type="term" value="C:cytoplasm"/>
    <property type="evidence" value="ECO:0007669"/>
    <property type="project" value="UniProtKB-SubCell"/>
</dbReference>
<organism evidence="13 14">
    <name type="scientific">Daphnia galeata</name>
    <dbReference type="NCBI Taxonomy" id="27404"/>
    <lineage>
        <taxon>Eukaryota</taxon>
        <taxon>Metazoa</taxon>
        <taxon>Ecdysozoa</taxon>
        <taxon>Arthropoda</taxon>
        <taxon>Crustacea</taxon>
        <taxon>Branchiopoda</taxon>
        <taxon>Diplostraca</taxon>
        <taxon>Cladocera</taxon>
        <taxon>Anomopoda</taxon>
        <taxon>Daphniidae</taxon>
        <taxon>Daphnia</taxon>
    </lineage>
</organism>
<feature type="repeat" description="ANK" evidence="12">
    <location>
        <begin position="285"/>
        <end position="317"/>
    </location>
</feature>
<gene>
    <name evidence="13" type="ORF">DGAL_LOCUS12908</name>
</gene>
<dbReference type="Gene3D" id="1.25.40.20">
    <property type="entry name" value="Ankyrin repeat-containing domain"/>
    <property type="match status" value="2"/>
</dbReference>
<comment type="cofactor">
    <cofactor evidence="11">
        <name>Mg(2+)</name>
        <dbReference type="ChEBI" id="CHEBI:18420"/>
    </cofactor>
    <text evidence="11">Binds 1 Mg(2+) ion per monomer.</text>
</comment>
<feature type="binding site" evidence="11">
    <location>
        <position position="177"/>
    </location>
    <ligand>
        <name>a ribonucleoside 5'-phosphate</name>
        <dbReference type="ChEBI" id="CHEBI:58043"/>
    </ligand>
</feature>
<comment type="catalytic activity">
    <reaction evidence="11">
        <text>dCMP + ATP = dCDP + ADP</text>
        <dbReference type="Rhea" id="RHEA:25094"/>
        <dbReference type="ChEBI" id="CHEBI:30616"/>
        <dbReference type="ChEBI" id="CHEBI:57566"/>
        <dbReference type="ChEBI" id="CHEBI:58593"/>
        <dbReference type="ChEBI" id="CHEBI:456216"/>
        <dbReference type="EC" id="2.7.4.14"/>
    </reaction>
</comment>
<comment type="caution">
    <text evidence="13">The sequence shown here is derived from an EMBL/GenBank/DDBJ whole genome shotgun (WGS) entry which is preliminary data.</text>
</comment>
<evidence type="ECO:0000256" key="9">
    <source>
        <dbReference type="ARBA" id="ARBA00023242"/>
    </source>
</evidence>
<dbReference type="InterPro" id="IPR006266">
    <property type="entry name" value="UMP_CMP_kinase"/>
</dbReference>
<dbReference type="PROSITE" id="PS00113">
    <property type="entry name" value="ADENYLATE_KINASE"/>
    <property type="match status" value="1"/>
</dbReference>